<proteinExistence type="predicted"/>
<sequence>MNLDRRVAQGQGLTGLNLAMHTLEYPLQLILPLVILALSIFSVWPYLGDVWQVGSFSTRFWPILSGWVGQIFQIPQDTILNWFVILGYILGPVVFYEMVYAFSGRHLPAFLTGLLTILPNTPFANTAPERLRLVLVEQDGAHILGLTLLAWIAVVYLRYLRKGKMLTLGLFGLLVIFLASISIFTVTLLLVFMVFECISEILVNEGRIKLKRFGLSLVVVAAVVVAVYNVFLWSIIVSNEGREAWAVVWNLFPMSFFLLPVLGTFAFLIFDRRPNLQPVFIALSLAITFGLLHGMRSNVTSLSVVDPDRYIAEVSMASAFVIGIVVTWIFDFLRGGKGLSRWPKLMANRLRLAFGLVLSLLVILVALIIFIPRSIS</sequence>
<evidence type="ECO:0000313" key="2">
    <source>
        <dbReference type="EMBL" id="KKS87157.1"/>
    </source>
</evidence>
<dbReference type="AlphaFoldDB" id="A0A0G1CNV6"/>
<feature type="transmembrane region" description="Helical" evidence="1">
    <location>
        <begin position="213"/>
        <end position="236"/>
    </location>
</feature>
<dbReference type="STRING" id="1618446.UV61_C0003G0010"/>
<protein>
    <submittedName>
        <fullName evidence="2">Uncharacterized protein</fullName>
    </submittedName>
</protein>
<feature type="transmembrane region" description="Helical" evidence="1">
    <location>
        <begin position="248"/>
        <end position="269"/>
    </location>
</feature>
<feature type="transmembrane region" description="Helical" evidence="1">
    <location>
        <begin position="79"/>
        <end position="102"/>
    </location>
</feature>
<accession>A0A0G1CNV6</accession>
<feature type="transmembrane region" description="Helical" evidence="1">
    <location>
        <begin position="29"/>
        <end position="47"/>
    </location>
</feature>
<feature type="transmembrane region" description="Helical" evidence="1">
    <location>
        <begin position="310"/>
        <end position="330"/>
    </location>
</feature>
<reference evidence="2 3" key="1">
    <citation type="journal article" date="2015" name="Nature">
        <title>rRNA introns, odd ribosomes, and small enigmatic genomes across a large radiation of phyla.</title>
        <authorList>
            <person name="Brown C.T."/>
            <person name="Hug L.A."/>
            <person name="Thomas B.C."/>
            <person name="Sharon I."/>
            <person name="Castelle C.J."/>
            <person name="Singh A."/>
            <person name="Wilkins M.J."/>
            <person name="Williams K.H."/>
            <person name="Banfield J.F."/>
        </authorList>
    </citation>
    <scope>NUCLEOTIDE SEQUENCE [LARGE SCALE GENOMIC DNA]</scope>
</reference>
<name>A0A0G1CNV6_9BACT</name>
<feature type="transmembrane region" description="Helical" evidence="1">
    <location>
        <begin position="276"/>
        <end position="295"/>
    </location>
</feature>
<comment type="caution">
    <text evidence="2">The sequence shown here is derived from an EMBL/GenBank/DDBJ whole genome shotgun (WGS) entry which is preliminary data.</text>
</comment>
<feature type="transmembrane region" description="Helical" evidence="1">
    <location>
        <begin position="140"/>
        <end position="159"/>
    </location>
</feature>
<evidence type="ECO:0000313" key="3">
    <source>
        <dbReference type="Proteomes" id="UP000034050"/>
    </source>
</evidence>
<keyword evidence="1" id="KW-0812">Transmembrane</keyword>
<evidence type="ECO:0000256" key="1">
    <source>
        <dbReference type="SAM" id="Phobius"/>
    </source>
</evidence>
<keyword evidence="1" id="KW-0472">Membrane</keyword>
<feature type="transmembrane region" description="Helical" evidence="1">
    <location>
        <begin position="350"/>
        <end position="371"/>
    </location>
</feature>
<feature type="transmembrane region" description="Helical" evidence="1">
    <location>
        <begin position="165"/>
        <end position="192"/>
    </location>
</feature>
<dbReference type="Proteomes" id="UP000034050">
    <property type="component" value="Unassembled WGS sequence"/>
</dbReference>
<keyword evidence="1" id="KW-1133">Transmembrane helix</keyword>
<gene>
    <name evidence="2" type="ORF">UV61_C0003G0010</name>
</gene>
<dbReference type="EMBL" id="LCFD01000003">
    <property type="protein sequence ID" value="KKS87157.1"/>
    <property type="molecule type" value="Genomic_DNA"/>
</dbReference>
<organism evidence="2 3">
    <name type="scientific">Candidatus Gottesmanbacteria bacterium GW2011_GWB1_43_11</name>
    <dbReference type="NCBI Taxonomy" id="1618446"/>
    <lineage>
        <taxon>Bacteria</taxon>
        <taxon>Candidatus Gottesmaniibacteriota</taxon>
    </lineage>
</organism>